<dbReference type="Proteomes" id="UP000289411">
    <property type="component" value="Unassembled WGS sequence"/>
</dbReference>
<feature type="transmembrane region" description="Helical" evidence="1">
    <location>
        <begin position="60"/>
        <end position="84"/>
    </location>
</feature>
<evidence type="ECO:0000256" key="1">
    <source>
        <dbReference type="SAM" id="Phobius"/>
    </source>
</evidence>
<keyword evidence="1" id="KW-1133">Transmembrane helix</keyword>
<comment type="caution">
    <text evidence="2">The sequence shown here is derived from an EMBL/GenBank/DDBJ whole genome shotgun (WGS) entry which is preliminary data.</text>
</comment>
<proteinExistence type="predicted"/>
<reference evidence="2 3" key="1">
    <citation type="submission" date="2018-09" db="EMBL/GenBank/DDBJ databases">
        <authorList>
            <person name="Grouzdev D.S."/>
            <person name="Krutkina M.S."/>
        </authorList>
    </citation>
    <scope>NUCLEOTIDE SEQUENCE [LARGE SCALE GENOMIC DNA]</scope>
    <source>
        <strain evidence="2 3">RmlP001</strain>
    </source>
</reference>
<keyword evidence="1" id="KW-0812">Transmembrane</keyword>
<feature type="transmembrane region" description="Helical" evidence="1">
    <location>
        <begin position="318"/>
        <end position="335"/>
    </location>
</feature>
<evidence type="ECO:0000313" key="3">
    <source>
        <dbReference type="Proteomes" id="UP000289411"/>
    </source>
</evidence>
<accession>A0A4Q2RDW1</accession>
<keyword evidence="1" id="KW-0472">Membrane</keyword>
<feature type="transmembrane region" description="Helical" evidence="1">
    <location>
        <begin position="90"/>
        <end position="110"/>
    </location>
</feature>
<sequence length="409" mass="43077">MAFAAVCLAAMLVLAIKYYPLRPTTFVLGQYLWTLEVGNIRRTVVSTLAGLAWGHDPARFLPVVDLVSLVEMAGLAVALAWGALRLAGRPVARLALLLVLCSGAASHLLATRGSQDGFAVLVLVGFAAALHARHALAAALLGALAVAVHEASIVYILSLCGLHLLLSDVGPRTGWREMAWRFADPDIRPTLAGAGAAAAMVVAVMAGTHLPAALVDEVCRANAWIASAGSLDTVRNVPAETRAQDWAESCGLQFKAFASTPGFVLRSVPIGALFAPVALVALALTLRARLTATLRLGIAASLFLPALLPFVATDVTRFWSYMNLTALYAVVLLEPHLQGFGRVSPRALVGGVLALWTLVAIGIDQWPTGWPQPPSALPEAVALRLPTFRDALCAASQRGVCGRPVTDFR</sequence>
<reference evidence="2 3" key="2">
    <citation type="submission" date="2019-02" db="EMBL/GenBank/DDBJ databases">
        <title>'Lichenibacterium ramalinii' gen. nov. sp. nov., 'Lichenibacterium minor' gen. nov. sp. nov.</title>
        <authorList>
            <person name="Pankratov T."/>
        </authorList>
    </citation>
    <scope>NUCLEOTIDE SEQUENCE [LARGE SCALE GENOMIC DNA]</scope>
    <source>
        <strain evidence="2 3">RmlP001</strain>
    </source>
</reference>
<feature type="transmembrane region" description="Helical" evidence="1">
    <location>
        <begin position="187"/>
        <end position="206"/>
    </location>
</feature>
<gene>
    <name evidence="2" type="ORF">D3272_12060</name>
</gene>
<keyword evidence="3" id="KW-1185">Reference proteome</keyword>
<feature type="transmembrane region" description="Helical" evidence="1">
    <location>
        <begin position="263"/>
        <end position="286"/>
    </location>
</feature>
<dbReference type="EMBL" id="QYBC01000009">
    <property type="protein sequence ID" value="RYB04674.1"/>
    <property type="molecule type" value="Genomic_DNA"/>
</dbReference>
<feature type="transmembrane region" description="Helical" evidence="1">
    <location>
        <begin position="142"/>
        <end position="166"/>
    </location>
</feature>
<feature type="transmembrane region" description="Helical" evidence="1">
    <location>
        <begin position="293"/>
        <end position="312"/>
    </location>
</feature>
<evidence type="ECO:0000313" key="2">
    <source>
        <dbReference type="EMBL" id="RYB04674.1"/>
    </source>
</evidence>
<dbReference type="AlphaFoldDB" id="A0A4Q2RDW1"/>
<protein>
    <submittedName>
        <fullName evidence="2">Uncharacterized protein</fullName>
    </submittedName>
</protein>
<name>A0A4Q2RDW1_9HYPH</name>
<organism evidence="2 3">
    <name type="scientific">Lichenibacterium ramalinae</name>
    <dbReference type="NCBI Taxonomy" id="2316527"/>
    <lineage>
        <taxon>Bacteria</taxon>
        <taxon>Pseudomonadati</taxon>
        <taxon>Pseudomonadota</taxon>
        <taxon>Alphaproteobacteria</taxon>
        <taxon>Hyphomicrobiales</taxon>
        <taxon>Lichenihabitantaceae</taxon>
        <taxon>Lichenibacterium</taxon>
    </lineage>
</organism>
<feature type="transmembrane region" description="Helical" evidence="1">
    <location>
        <begin position="347"/>
        <end position="366"/>
    </location>
</feature>